<evidence type="ECO:0000313" key="14">
    <source>
        <dbReference type="Proteomes" id="UP001152173"/>
    </source>
</evidence>
<evidence type="ECO:0000256" key="2">
    <source>
        <dbReference type="ARBA" id="ARBA00022723"/>
    </source>
</evidence>
<evidence type="ECO:0000313" key="13">
    <source>
        <dbReference type="EMBL" id="MCZ8536330.1"/>
    </source>
</evidence>
<comment type="similarity">
    <text evidence="10 11">Belongs to the YjjX NTPase family.</text>
</comment>
<dbReference type="HAMAP" id="MF_00648">
    <property type="entry name" value="Non_canon_purine_NTPase_YjjX"/>
    <property type="match status" value="1"/>
</dbReference>
<feature type="binding site" evidence="11">
    <location>
        <position position="64"/>
    </location>
    <ligand>
        <name>Mg(2+)</name>
        <dbReference type="ChEBI" id="CHEBI:18420"/>
    </ligand>
</feature>
<dbReference type="EC" id="3.6.1.73" evidence="11"/>
<dbReference type="SUPFAM" id="SSF52972">
    <property type="entry name" value="ITPase-like"/>
    <property type="match status" value="1"/>
</dbReference>
<keyword evidence="14" id="KW-1185">Reference proteome</keyword>
<organism evidence="13 14">
    <name type="scientific">Paenisporosarcina quisquiliarum</name>
    <dbReference type="NCBI Taxonomy" id="365346"/>
    <lineage>
        <taxon>Bacteria</taxon>
        <taxon>Bacillati</taxon>
        <taxon>Bacillota</taxon>
        <taxon>Bacilli</taxon>
        <taxon>Bacillales</taxon>
        <taxon>Caryophanaceae</taxon>
        <taxon>Paenisporosarcina</taxon>
    </lineage>
</organism>
<evidence type="ECO:0000256" key="10">
    <source>
        <dbReference type="ARBA" id="ARBA00060855"/>
    </source>
</evidence>
<dbReference type="InterPro" id="IPR050299">
    <property type="entry name" value="YjjX_NTPase"/>
</dbReference>
<evidence type="ECO:0000259" key="12">
    <source>
        <dbReference type="Pfam" id="PF01931"/>
    </source>
</evidence>
<dbReference type="NCBIfam" id="NF002850">
    <property type="entry name" value="PRK03114.1"/>
    <property type="match status" value="1"/>
</dbReference>
<comment type="cofactor">
    <cofactor evidence="1">
        <name>Mn(2+)</name>
        <dbReference type="ChEBI" id="CHEBI:29035"/>
    </cofactor>
</comment>
<keyword evidence="3 11" id="KW-0547">Nucleotide-binding</keyword>
<dbReference type="InterPro" id="IPR002786">
    <property type="entry name" value="Non_canon_purine_NTPase"/>
</dbReference>
<dbReference type="GO" id="GO:0103023">
    <property type="term" value="F:ITPase activity"/>
    <property type="evidence" value="ECO:0007669"/>
    <property type="project" value="UniProtKB-EC"/>
</dbReference>
<dbReference type="GO" id="GO:0009117">
    <property type="term" value="P:nucleotide metabolic process"/>
    <property type="evidence" value="ECO:0007669"/>
    <property type="project" value="UniProtKB-KW"/>
</dbReference>
<evidence type="ECO:0000256" key="1">
    <source>
        <dbReference type="ARBA" id="ARBA00001936"/>
    </source>
</evidence>
<dbReference type="PANTHER" id="PTHR34699">
    <property type="match status" value="1"/>
</dbReference>
<protein>
    <recommendedName>
        <fullName evidence="11">Probable inosine/xanthosine triphosphatase</fullName>
        <shortName evidence="11">ITPase/XTPase</shortName>
        <ecNumber evidence="11">3.6.1.73</ecNumber>
    </recommendedName>
    <alternativeName>
        <fullName evidence="11">Non-canonical purine NTP phosphatase</fullName>
    </alternativeName>
    <alternativeName>
        <fullName evidence="11">Non-standard purine NTP phosphatase</fullName>
    </alternativeName>
    <alternativeName>
        <fullName evidence="11">Nucleoside-triphosphate phosphatase</fullName>
        <shortName evidence="11">NTPase</shortName>
    </alternativeName>
</protein>
<accession>A0A9X3LE47</accession>
<dbReference type="AlphaFoldDB" id="A0A9X3LE47"/>
<comment type="catalytic activity">
    <reaction evidence="8 11">
        <text>ITP + H2O = IDP + phosphate + H(+)</text>
        <dbReference type="Rhea" id="RHEA:28330"/>
        <dbReference type="ChEBI" id="CHEBI:15377"/>
        <dbReference type="ChEBI" id="CHEBI:15378"/>
        <dbReference type="ChEBI" id="CHEBI:43474"/>
        <dbReference type="ChEBI" id="CHEBI:58280"/>
        <dbReference type="ChEBI" id="CHEBI:61402"/>
        <dbReference type="EC" id="3.6.1.73"/>
    </reaction>
</comment>
<dbReference type="InterPro" id="IPR029001">
    <property type="entry name" value="ITPase-like_fam"/>
</dbReference>
<evidence type="ECO:0000256" key="3">
    <source>
        <dbReference type="ARBA" id="ARBA00022741"/>
    </source>
</evidence>
<comment type="caution">
    <text evidence="13">The sequence shown here is derived from an EMBL/GenBank/DDBJ whole genome shotgun (WGS) entry which is preliminary data.</text>
</comment>
<evidence type="ECO:0000256" key="5">
    <source>
        <dbReference type="ARBA" id="ARBA00022842"/>
    </source>
</evidence>
<evidence type="ECO:0000256" key="11">
    <source>
        <dbReference type="HAMAP-Rule" id="MF_00648"/>
    </source>
</evidence>
<gene>
    <name evidence="13" type="ORF">M9R32_03845</name>
</gene>
<comment type="caution">
    <text evidence="11">Lacks conserved residue(s) required for the propagation of feature annotation.</text>
</comment>
<comment type="catalytic activity">
    <reaction evidence="9 11">
        <text>XTP + H2O = XDP + phosphate + H(+)</text>
        <dbReference type="Rhea" id="RHEA:28406"/>
        <dbReference type="ChEBI" id="CHEBI:15377"/>
        <dbReference type="ChEBI" id="CHEBI:15378"/>
        <dbReference type="ChEBI" id="CHEBI:43474"/>
        <dbReference type="ChEBI" id="CHEBI:59884"/>
        <dbReference type="ChEBI" id="CHEBI:61314"/>
        <dbReference type="EC" id="3.6.1.73"/>
    </reaction>
</comment>
<evidence type="ECO:0000256" key="8">
    <source>
        <dbReference type="ARBA" id="ARBA00048174"/>
    </source>
</evidence>
<dbReference type="InterPro" id="IPR026533">
    <property type="entry name" value="NTPase/PRRC1"/>
</dbReference>
<comment type="subunit">
    <text evidence="11">Homodimer.</text>
</comment>
<dbReference type="EMBL" id="JAMKBJ010000002">
    <property type="protein sequence ID" value="MCZ8536330.1"/>
    <property type="molecule type" value="Genomic_DNA"/>
</dbReference>
<feature type="domain" description="Non-canonical purine NTP phosphatase/PRRC1" evidence="12">
    <location>
        <begin position="6"/>
        <end position="161"/>
    </location>
</feature>
<keyword evidence="4 11" id="KW-0378">Hydrolase</keyword>
<dbReference type="GO" id="GO:0000166">
    <property type="term" value="F:nucleotide binding"/>
    <property type="evidence" value="ECO:0007669"/>
    <property type="project" value="UniProtKB-KW"/>
</dbReference>
<evidence type="ECO:0000256" key="4">
    <source>
        <dbReference type="ARBA" id="ARBA00022801"/>
    </source>
</evidence>
<comment type="cofactor">
    <cofactor evidence="11">
        <name>Mg(2+)</name>
        <dbReference type="ChEBI" id="CHEBI:18420"/>
    </cofactor>
    <cofactor evidence="11">
        <name>Mn(2+)</name>
        <dbReference type="ChEBI" id="CHEBI:29035"/>
    </cofactor>
    <text evidence="11">Binds 1 divalent metal cation per subunit; can use either Mg(2+) or Mn(2+).</text>
</comment>
<sequence length="176" mass="19143">MKIAIGTKNKAKVQAVEKVCATYLETYEFHALSVPSNVSDQPIGDEETLLGAKNRALHALTESQADMSFGLEGGVKELNGQLFVCNWGILHTKKGQQFIAGGAQIPLPEEVAAAIRKGEELGPVMDEYTKQVGIRHKDGAVGVFTNGIVNRGDMFEHIVKLLIGQYFKANQTQKTT</sequence>
<comment type="function">
    <text evidence="11">Phosphatase that hydrolyzes non-canonical purine nucleotides such as XTP and ITP to their respective diphosphate derivatives. Probably excludes non-canonical purines from DNA/RNA precursor pool, thus preventing their incorporation into DNA/RNA and avoiding chromosomal lesions.</text>
</comment>
<dbReference type="GO" id="GO:0046872">
    <property type="term" value="F:metal ion binding"/>
    <property type="evidence" value="ECO:0007669"/>
    <property type="project" value="UniProtKB-KW"/>
</dbReference>
<keyword evidence="7 11" id="KW-0464">Manganese</keyword>
<keyword evidence="2 11" id="KW-0479">Metal-binding</keyword>
<proteinExistence type="inferred from homology"/>
<evidence type="ECO:0000256" key="6">
    <source>
        <dbReference type="ARBA" id="ARBA00023080"/>
    </source>
</evidence>
<dbReference type="Pfam" id="PF01931">
    <property type="entry name" value="NTPase_I-T"/>
    <property type="match status" value="1"/>
</dbReference>
<evidence type="ECO:0000256" key="7">
    <source>
        <dbReference type="ARBA" id="ARBA00023211"/>
    </source>
</evidence>
<keyword evidence="6 11" id="KW-0546">Nucleotide metabolism</keyword>
<name>A0A9X3LE47_9BACL</name>
<evidence type="ECO:0000256" key="9">
    <source>
        <dbReference type="ARBA" id="ARBA00048781"/>
    </source>
</evidence>
<dbReference type="RefSeq" id="WP_269925429.1">
    <property type="nucleotide sequence ID" value="NZ_JAMKBJ010000002.1"/>
</dbReference>
<dbReference type="Gene3D" id="3.90.950.10">
    <property type="match status" value="1"/>
</dbReference>
<dbReference type="PANTHER" id="PTHR34699:SF2">
    <property type="entry name" value="NON-CANONICAL PURINE NTP PHOSPHATASE_PRRC1 DOMAIN-CONTAINING PROTEIN"/>
    <property type="match status" value="1"/>
</dbReference>
<dbReference type="Proteomes" id="UP001152173">
    <property type="component" value="Unassembled WGS sequence"/>
</dbReference>
<keyword evidence="5 11" id="KW-0460">Magnesium</keyword>
<reference evidence="13" key="1">
    <citation type="submission" date="2022-05" db="EMBL/GenBank/DDBJ databases">
        <authorList>
            <person name="Colautti A."/>
            <person name="Iacumin L."/>
        </authorList>
    </citation>
    <scope>NUCLEOTIDE SEQUENCE</scope>
    <source>
        <strain evidence="13">SK 55</strain>
    </source>
</reference>
<dbReference type="FunFam" id="3.90.950.10:FF:000002">
    <property type="entry name" value="Inosine/xanthosine triphosphatase"/>
    <property type="match status" value="1"/>
</dbReference>